<reference evidence="1" key="1">
    <citation type="journal article" date="2014" name="Front. Microbiol.">
        <title>High frequency of phylogenetically diverse reductive dehalogenase-homologous genes in deep subseafloor sedimentary metagenomes.</title>
        <authorList>
            <person name="Kawai M."/>
            <person name="Futagami T."/>
            <person name="Toyoda A."/>
            <person name="Takaki Y."/>
            <person name="Nishi S."/>
            <person name="Hori S."/>
            <person name="Arai W."/>
            <person name="Tsubouchi T."/>
            <person name="Morono Y."/>
            <person name="Uchiyama I."/>
            <person name="Ito T."/>
            <person name="Fujiyama A."/>
            <person name="Inagaki F."/>
            <person name="Takami H."/>
        </authorList>
    </citation>
    <scope>NUCLEOTIDE SEQUENCE</scope>
    <source>
        <strain evidence="1">Expedition CK06-06</strain>
    </source>
</reference>
<organism evidence="1">
    <name type="scientific">marine sediment metagenome</name>
    <dbReference type="NCBI Taxonomy" id="412755"/>
    <lineage>
        <taxon>unclassified sequences</taxon>
        <taxon>metagenomes</taxon>
        <taxon>ecological metagenomes</taxon>
    </lineage>
</organism>
<evidence type="ECO:0008006" key="2">
    <source>
        <dbReference type="Google" id="ProtNLM"/>
    </source>
</evidence>
<evidence type="ECO:0000313" key="1">
    <source>
        <dbReference type="EMBL" id="GAF90336.1"/>
    </source>
</evidence>
<sequence>RRVEKTTRVLGPEGEQKTYHESVRLYSPIEVEQMLEAEGFVNVRRYGSLRGEPHCLESPRLILVAEKRGARASKP</sequence>
<dbReference type="EMBL" id="BARS01010153">
    <property type="protein sequence ID" value="GAF90336.1"/>
    <property type="molecule type" value="Genomic_DNA"/>
</dbReference>
<name>X0TT16_9ZZZZ</name>
<feature type="non-terminal residue" evidence="1">
    <location>
        <position position="1"/>
    </location>
</feature>
<dbReference type="InterPro" id="IPR029063">
    <property type="entry name" value="SAM-dependent_MTases_sf"/>
</dbReference>
<dbReference type="Gene3D" id="2.20.25.110">
    <property type="entry name" value="S-adenosyl-L-methionine-dependent methyltransferases"/>
    <property type="match status" value="1"/>
</dbReference>
<protein>
    <recommendedName>
        <fullName evidence="2">Methyltransferase type 11 domain-containing protein</fullName>
    </recommendedName>
</protein>
<gene>
    <name evidence="1" type="ORF">S01H1_18900</name>
</gene>
<dbReference type="AlphaFoldDB" id="X0TT16"/>
<comment type="caution">
    <text evidence="1">The sequence shown here is derived from an EMBL/GenBank/DDBJ whole genome shotgun (WGS) entry which is preliminary data.</text>
</comment>
<accession>X0TT16</accession>
<proteinExistence type="predicted"/>
<dbReference type="Gene3D" id="3.40.50.150">
    <property type="entry name" value="Vaccinia Virus protein VP39"/>
    <property type="match status" value="1"/>
</dbReference>